<keyword evidence="2" id="KW-1185">Reference proteome</keyword>
<reference evidence="1" key="1">
    <citation type="submission" date="2023-07" db="EMBL/GenBank/DDBJ databases">
        <title>Sorghum-associated microbial communities from plants grown in Nebraska, USA.</title>
        <authorList>
            <person name="Schachtman D."/>
        </authorList>
    </citation>
    <scope>NUCLEOTIDE SEQUENCE</scope>
    <source>
        <strain evidence="1">2697</strain>
    </source>
</reference>
<sequence length="1118" mass="125399">MYKNFTRKLCRPHGYKAKHFGTVLMYPKGINLILAMKITTLLLIVSILQVSASTFAQKVTINQKDMQLEQVFKLIRAQSGYNILIDVDLLKSTRTVSLNIKDYTVEEAVEAALKNQNLEYEMKDKLILIKPKTPSFLDVLAAIDVRGRVVDEKNEPMVGAVIKVKGTQISTSTNSKGEFLLKNVDENVMLVISFLGYEQKEIRATEKLGDVKLNISEDNLKEVEINAGYYTVKERERTGNISKVEATTIAQQPISNPLMALQNRVPGLEVTQQSGVPGSGFRIRVRGQSSIIRGSEPLYIIDGVTYPSSNINTAFSNNINTGGANPLGLINPNDIESIEVLKDADATAIYGSRGANGVILITTKKGSYGETRVNGSVFQGFSEVGHRLDLMNTEQYLAMRMEAFQNDKTNPVATDYDVNGVWDKNKYTDWQEYFIGGRANQTNASLTVSGGGNKTNYLIGGNYYGEGTVFRGNFGFKRLGFHSSINFGTIESRFQAGFTATYGHTISNLLSQDPTVNATLAPNHPDLLDQYGQLNWNYNNTPLRVNPMALLNNTIDAKTDNLIGNINLTYRLIKNLSIKASIGYSTIKREELAKSPNISRAPSNNPVAADRTSYFGNNYNNSWIAEPQLNYSTNIGSGKLSALAGMSFQKEQRETRNIRAENFSSDELMDNIASASVFSIAQQEYYEYKYAALFSRLNYNLLDKYFLNLTGRRDGSSRFGSNRRFANFGAIGTAWLFSEEQFFKDQVSFVNFGKLRASYGLTGNDQIGDYLFLQLYENGSNTYEGSPTLITTRISNSDLSWETNKKAEIATELGLFENKVRLQVAWFRNRSSNQLVTIPLSPSVGSPTIQANLPATVQNTGLEVETSFQLIKGKNWDWTSSLNFTLPKNKLLKYENLDKSSNATVYIIGEPLNIRRYYHTYVDTQTGSFAFEDTDGNSLQNDADRYLHKFIGQFFYGGWHNSIRYKRFNLDFLFSFSKQNGNSLLSGMDYPPGYFVVTYPNQNATQAMMNRWQNPGDQTGIAKYTTTVSGRTNFLMGKRDTGEQSIDDLSFIRLKNLSFNYELPSNWLGKLGIKKLDLNLQAQNIFTITKFKGFDPESQTLLRLPPLRTWALGLKFTL</sequence>
<comment type="caution">
    <text evidence="1">The sequence shown here is derived from an EMBL/GenBank/DDBJ whole genome shotgun (WGS) entry which is preliminary data.</text>
</comment>
<evidence type="ECO:0000313" key="1">
    <source>
        <dbReference type="EMBL" id="MDR6786062.1"/>
    </source>
</evidence>
<evidence type="ECO:0000313" key="2">
    <source>
        <dbReference type="Proteomes" id="UP001246858"/>
    </source>
</evidence>
<protein>
    <submittedName>
        <fullName evidence="1">TonB-linked SusC/RagA family outer membrane protein</fullName>
    </submittedName>
</protein>
<dbReference type="Proteomes" id="UP001246858">
    <property type="component" value="Unassembled WGS sequence"/>
</dbReference>
<organism evidence="1 2">
    <name type="scientific">Pedobacter africanus</name>
    <dbReference type="NCBI Taxonomy" id="151894"/>
    <lineage>
        <taxon>Bacteria</taxon>
        <taxon>Pseudomonadati</taxon>
        <taxon>Bacteroidota</taxon>
        <taxon>Sphingobacteriia</taxon>
        <taxon>Sphingobacteriales</taxon>
        <taxon>Sphingobacteriaceae</taxon>
        <taxon>Pedobacter</taxon>
    </lineage>
</organism>
<dbReference type="EMBL" id="JAVDTF010000005">
    <property type="protein sequence ID" value="MDR6786062.1"/>
    <property type="molecule type" value="Genomic_DNA"/>
</dbReference>
<gene>
    <name evidence="1" type="ORF">J2X78_004654</name>
</gene>
<name>A0ACC6L3T4_9SPHI</name>
<accession>A0ACC6L3T4</accession>
<proteinExistence type="predicted"/>